<name>A0A835LFH4_9MAGN</name>
<gene>
    <name evidence="4" type="ORF">IFM89_017335</name>
</gene>
<dbReference type="AlphaFoldDB" id="A0A835LFH4"/>
<feature type="compositionally biased region" description="Basic and acidic residues" evidence="3">
    <location>
        <begin position="37"/>
        <end position="48"/>
    </location>
</feature>
<dbReference type="InterPro" id="IPR040389">
    <property type="entry name" value="SMR"/>
</dbReference>
<evidence type="ECO:0000256" key="2">
    <source>
        <dbReference type="ARBA" id="ARBA00023306"/>
    </source>
</evidence>
<dbReference type="PANTHER" id="PTHR33142">
    <property type="entry name" value="CYCLIN-DEPENDENT PROTEIN KINASE INHIBITOR SMR13"/>
    <property type="match status" value="1"/>
</dbReference>
<reference evidence="4 5" key="1">
    <citation type="submission" date="2020-10" db="EMBL/GenBank/DDBJ databases">
        <title>The Coptis chinensis genome and diversification of protoberbering-type alkaloids.</title>
        <authorList>
            <person name="Wang B."/>
            <person name="Shu S."/>
            <person name="Song C."/>
            <person name="Liu Y."/>
        </authorList>
    </citation>
    <scope>NUCLEOTIDE SEQUENCE [LARGE SCALE GENOMIC DNA]</scope>
    <source>
        <strain evidence="4">HL-2020</strain>
        <tissue evidence="4">Leaf</tissue>
    </source>
</reference>
<dbReference type="EMBL" id="JADFTS010000008">
    <property type="protein sequence ID" value="KAF9592765.1"/>
    <property type="molecule type" value="Genomic_DNA"/>
</dbReference>
<evidence type="ECO:0000313" key="4">
    <source>
        <dbReference type="EMBL" id="KAF9592765.1"/>
    </source>
</evidence>
<sequence>MARKRIRTQYKKKLLQPKNEVKPVEFPYCSTPTSSEKLSKVEEKDMHHSSKGLEVSSSVCSTPKAQRHRIPTRVLCPPAPKKRRILSHCSSQRKPISFFAPPDIEHFFCFALQTIV</sequence>
<dbReference type="PANTHER" id="PTHR33142:SF8">
    <property type="entry name" value="CYCLIN-DEPENDENT PROTEIN KINASE INHIBITOR SMR9"/>
    <property type="match status" value="1"/>
</dbReference>
<dbReference type="OrthoDB" id="1840446at2759"/>
<dbReference type="Proteomes" id="UP000631114">
    <property type="component" value="Unassembled WGS sequence"/>
</dbReference>
<dbReference type="GO" id="GO:0004860">
    <property type="term" value="F:protein kinase inhibitor activity"/>
    <property type="evidence" value="ECO:0007669"/>
    <property type="project" value="UniProtKB-KW"/>
</dbReference>
<dbReference type="GO" id="GO:0005634">
    <property type="term" value="C:nucleus"/>
    <property type="evidence" value="ECO:0007669"/>
    <property type="project" value="TreeGrafter"/>
</dbReference>
<keyword evidence="2" id="KW-0131">Cell cycle</keyword>
<proteinExistence type="predicted"/>
<evidence type="ECO:0000313" key="5">
    <source>
        <dbReference type="Proteomes" id="UP000631114"/>
    </source>
</evidence>
<feature type="region of interest" description="Disordered" evidence="3">
    <location>
        <begin position="30"/>
        <end position="66"/>
    </location>
</feature>
<comment type="caution">
    <text evidence="4">The sequence shown here is derived from an EMBL/GenBank/DDBJ whole genome shotgun (WGS) entry which is preliminary data.</text>
</comment>
<feature type="compositionally biased region" description="Polar residues" evidence="3">
    <location>
        <begin position="55"/>
        <end position="64"/>
    </location>
</feature>
<evidence type="ECO:0000256" key="1">
    <source>
        <dbReference type="ARBA" id="ARBA00023013"/>
    </source>
</evidence>
<organism evidence="4 5">
    <name type="scientific">Coptis chinensis</name>
    <dbReference type="NCBI Taxonomy" id="261450"/>
    <lineage>
        <taxon>Eukaryota</taxon>
        <taxon>Viridiplantae</taxon>
        <taxon>Streptophyta</taxon>
        <taxon>Embryophyta</taxon>
        <taxon>Tracheophyta</taxon>
        <taxon>Spermatophyta</taxon>
        <taxon>Magnoliopsida</taxon>
        <taxon>Ranunculales</taxon>
        <taxon>Ranunculaceae</taxon>
        <taxon>Coptidoideae</taxon>
        <taxon>Coptis</taxon>
    </lineage>
</organism>
<keyword evidence="1" id="KW-0649">Protein kinase inhibitor</keyword>
<dbReference type="GO" id="GO:0032875">
    <property type="term" value="P:regulation of DNA endoreduplication"/>
    <property type="evidence" value="ECO:0007669"/>
    <property type="project" value="InterPro"/>
</dbReference>
<evidence type="ECO:0000256" key="3">
    <source>
        <dbReference type="SAM" id="MobiDB-lite"/>
    </source>
</evidence>
<keyword evidence="5" id="KW-1185">Reference proteome</keyword>
<protein>
    <submittedName>
        <fullName evidence="4">Uncharacterized protein</fullName>
    </submittedName>
</protein>
<accession>A0A835LFH4</accession>